<comment type="caution">
    <text evidence="1">The sequence shown here is derived from an EMBL/GenBank/DDBJ whole genome shotgun (WGS) entry which is preliminary data.</text>
</comment>
<keyword evidence="2" id="KW-1185">Reference proteome</keyword>
<evidence type="ECO:0000313" key="2">
    <source>
        <dbReference type="Proteomes" id="UP001163046"/>
    </source>
</evidence>
<dbReference type="AlphaFoldDB" id="A0A9W9ZXQ7"/>
<gene>
    <name evidence="1" type="ORF">OS493_028776</name>
</gene>
<sequence length="171" mass="19932">MSRYPHRRLAEKNKRVQTQNCIEGKFLKQKLDSYSREKLYIDRELRRISLAKESLMESLDRYTVPPKMAKKRLSLPCLMEGKRRDASIRQTSALRRHTVDSVQELHKVVEGKKPLKPLCCDHDPLPPSKMVFLRRALVANEDILRKDREVHFALQASKAKKTTLKSGLLVQ</sequence>
<dbReference type="EMBL" id="MU825424">
    <property type="protein sequence ID" value="KAJ7389808.1"/>
    <property type="molecule type" value="Genomic_DNA"/>
</dbReference>
<dbReference type="Proteomes" id="UP001163046">
    <property type="component" value="Unassembled WGS sequence"/>
</dbReference>
<protein>
    <submittedName>
        <fullName evidence="1">Uncharacterized protein</fullName>
    </submittedName>
</protein>
<proteinExistence type="predicted"/>
<dbReference type="OrthoDB" id="5955426at2759"/>
<evidence type="ECO:0000313" key="1">
    <source>
        <dbReference type="EMBL" id="KAJ7389808.1"/>
    </source>
</evidence>
<accession>A0A9W9ZXQ7</accession>
<organism evidence="1 2">
    <name type="scientific">Desmophyllum pertusum</name>
    <dbReference type="NCBI Taxonomy" id="174260"/>
    <lineage>
        <taxon>Eukaryota</taxon>
        <taxon>Metazoa</taxon>
        <taxon>Cnidaria</taxon>
        <taxon>Anthozoa</taxon>
        <taxon>Hexacorallia</taxon>
        <taxon>Scleractinia</taxon>
        <taxon>Caryophylliina</taxon>
        <taxon>Caryophylliidae</taxon>
        <taxon>Desmophyllum</taxon>
    </lineage>
</organism>
<reference evidence="1" key="1">
    <citation type="submission" date="2023-01" db="EMBL/GenBank/DDBJ databases">
        <title>Genome assembly of the deep-sea coral Lophelia pertusa.</title>
        <authorList>
            <person name="Herrera S."/>
            <person name="Cordes E."/>
        </authorList>
    </citation>
    <scope>NUCLEOTIDE SEQUENCE</scope>
    <source>
        <strain evidence="1">USNM1676648</strain>
        <tissue evidence="1">Polyp</tissue>
    </source>
</reference>
<name>A0A9W9ZXQ7_9CNID</name>